<evidence type="ECO:0000256" key="1">
    <source>
        <dbReference type="ARBA" id="ARBA00004370"/>
    </source>
</evidence>
<sequence>MIVARRIERRENVARMSCVDLEGRHVTLNLALSGFRHDNQLSEQSEHQQQEQQHPPTYNQLAINYRQPRGNQQQDGYVQQGYAAASGRVVVSSQPQPIVVYAATVPPPADCFGWSLLACFCCFFPTGSVAIYYAMEARTAWANGDRENAHRYSEYARNLVITSVVIAKIWIIIVVARYLHRDGNEEHKSVEAFRTWFHDVFQLMEGCSCFTDAGYDVCIRSSMVV</sequence>
<evidence type="ECO:0000313" key="7">
    <source>
        <dbReference type="EMBL" id="KAH3835068.1"/>
    </source>
</evidence>
<comment type="similarity">
    <text evidence="2">Belongs to the CD225/Dispanin family.</text>
</comment>
<dbReference type="PANTHER" id="PTHR14948:SF25">
    <property type="entry name" value="DUF4190 DOMAIN-CONTAINING PROTEIN"/>
    <property type="match status" value="1"/>
</dbReference>
<comment type="subcellular location">
    <subcellularLocation>
        <location evidence="1">Membrane</location>
    </subcellularLocation>
</comment>
<accession>A0A9D4K8Q8</accession>
<evidence type="ECO:0000256" key="6">
    <source>
        <dbReference type="SAM" id="Phobius"/>
    </source>
</evidence>
<keyword evidence="5 6" id="KW-0472">Membrane</keyword>
<evidence type="ECO:0000313" key="8">
    <source>
        <dbReference type="Proteomes" id="UP000828390"/>
    </source>
</evidence>
<evidence type="ECO:0000256" key="2">
    <source>
        <dbReference type="ARBA" id="ARBA00006843"/>
    </source>
</evidence>
<dbReference type="Proteomes" id="UP000828390">
    <property type="component" value="Unassembled WGS sequence"/>
</dbReference>
<reference evidence="7" key="2">
    <citation type="submission" date="2020-11" db="EMBL/GenBank/DDBJ databases">
        <authorList>
            <person name="McCartney M.A."/>
            <person name="Auch B."/>
            <person name="Kono T."/>
            <person name="Mallez S."/>
            <person name="Becker A."/>
            <person name="Gohl D.M."/>
            <person name="Silverstein K.A.T."/>
            <person name="Koren S."/>
            <person name="Bechman K.B."/>
            <person name="Herman A."/>
            <person name="Abrahante J.E."/>
            <person name="Garbe J."/>
        </authorList>
    </citation>
    <scope>NUCLEOTIDE SEQUENCE</scope>
    <source>
        <strain evidence="7">Duluth1</strain>
        <tissue evidence="7">Whole animal</tissue>
    </source>
</reference>
<organism evidence="7 8">
    <name type="scientific">Dreissena polymorpha</name>
    <name type="common">Zebra mussel</name>
    <name type="synonym">Mytilus polymorpha</name>
    <dbReference type="NCBI Taxonomy" id="45954"/>
    <lineage>
        <taxon>Eukaryota</taxon>
        <taxon>Metazoa</taxon>
        <taxon>Spiralia</taxon>
        <taxon>Lophotrochozoa</taxon>
        <taxon>Mollusca</taxon>
        <taxon>Bivalvia</taxon>
        <taxon>Autobranchia</taxon>
        <taxon>Heteroconchia</taxon>
        <taxon>Euheterodonta</taxon>
        <taxon>Imparidentia</taxon>
        <taxon>Neoheterodontei</taxon>
        <taxon>Myida</taxon>
        <taxon>Dreissenoidea</taxon>
        <taxon>Dreissenidae</taxon>
        <taxon>Dreissena</taxon>
    </lineage>
</organism>
<dbReference type="EMBL" id="JAIWYP010000004">
    <property type="protein sequence ID" value="KAH3835068.1"/>
    <property type="molecule type" value="Genomic_DNA"/>
</dbReference>
<reference evidence="7" key="1">
    <citation type="journal article" date="2019" name="bioRxiv">
        <title>The Genome of the Zebra Mussel, Dreissena polymorpha: A Resource for Invasive Species Research.</title>
        <authorList>
            <person name="McCartney M.A."/>
            <person name="Auch B."/>
            <person name="Kono T."/>
            <person name="Mallez S."/>
            <person name="Zhang Y."/>
            <person name="Obille A."/>
            <person name="Becker A."/>
            <person name="Abrahante J.E."/>
            <person name="Garbe J."/>
            <person name="Badalamenti J.P."/>
            <person name="Herman A."/>
            <person name="Mangelson H."/>
            <person name="Liachko I."/>
            <person name="Sullivan S."/>
            <person name="Sone E.D."/>
            <person name="Koren S."/>
            <person name="Silverstein K.A.T."/>
            <person name="Beckman K.B."/>
            <person name="Gohl D.M."/>
        </authorList>
    </citation>
    <scope>NUCLEOTIDE SEQUENCE</scope>
    <source>
        <strain evidence="7">Duluth1</strain>
        <tissue evidence="7">Whole animal</tissue>
    </source>
</reference>
<dbReference type="InterPro" id="IPR007593">
    <property type="entry name" value="CD225/Dispanin_fam"/>
</dbReference>
<comment type="caution">
    <text evidence="7">The sequence shown here is derived from an EMBL/GenBank/DDBJ whole genome shotgun (WGS) entry which is preliminary data.</text>
</comment>
<evidence type="ECO:0000256" key="5">
    <source>
        <dbReference type="ARBA" id="ARBA00023136"/>
    </source>
</evidence>
<dbReference type="PANTHER" id="PTHR14948">
    <property type="entry name" value="NG5"/>
    <property type="match status" value="1"/>
</dbReference>
<dbReference type="GO" id="GO:0016020">
    <property type="term" value="C:membrane"/>
    <property type="evidence" value="ECO:0007669"/>
    <property type="project" value="UniProtKB-SubCell"/>
</dbReference>
<dbReference type="AlphaFoldDB" id="A0A9D4K8Q8"/>
<keyword evidence="4 6" id="KW-1133">Transmembrane helix</keyword>
<keyword evidence="3 6" id="KW-0812">Transmembrane</keyword>
<proteinExistence type="inferred from homology"/>
<name>A0A9D4K8Q8_DREPO</name>
<dbReference type="Pfam" id="PF04505">
    <property type="entry name" value="CD225"/>
    <property type="match status" value="1"/>
</dbReference>
<dbReference type="InterPro" id="IPR051423">
    <property type="entry name" value="CD225/Dispanin"/>
</dbReference>
<evidence type="ECO:0000256" key="3">
    <source>
        <dbReference type="ARBA" id="ARBA00022692"/>
    </source>
</evidence>
<feature type="transmembrane region" description="Helical" evidence="6">
    <location>
        <begin position="114"/>
        <end position="135"/>
    </location>
</feature>
<feature type="transmembrane region" description="Helical" evidence="6">
    <location>
        <begin position="155"/>
        <end position="179"/>
    </location>
</feature>
<evidence type="ECO:0000256" key="4">
    <source>
        <dbReference type="ARBA" id="ARBA00022989"/>
    </source>
</evidence>
<gene>
    <name evidence="7" type="ORF">DPMN_108406</name>
</gene>
<protein>
    <submittedName>
        <fullName evidence="7">Uncharacterized protein</fullName>
    </submittedName>
</protein>
<keyword evidence="8" id="KW-1185">Reference proteome</keyword>